<dbReference type="Proteomes" id="UP001596091">
    <property type="component" value="Unassembled WGS sequence"/>
</dbReference>
<evidence type="ECO:0000313" key="2">
    <source>
        <dbReference type="Proteomes" id="UP001596091"/>
    </source>
</evidence>
<reference evidence="2" key="1">
    <citation type="journal article" date="2019" name="Int. J. Syst. Evol. Microbiol.">
        <title>The Global Catalogue of Microorganisms (GCM) 10K type strain sequencing project: providing services to taxonomists for standard genome sequencing and annotation.</title>
        <authorList>
            <consortium name="The Broad Institute Genomics Platform"/>
            <consortium name="The Broad Institute Genome Sequencing Center for Infectious Disease"/>
            <person name="Wu L."/>
            <person name="Ma J."/>
        </authorList>
    </citation>
    <scope>NUCLEOTIDE SEQUENCE [LARGE SCALE GENOMIC DNA]</scope>
    <source>
        <strain evidence="2">JCM 4087</strain>
    </source>
</reference>
<comment type="caution">
    <text evidence="1">The sequence shown here is derived from an EMBL/GenBank/DDBJ whole genome shotgun (WGS) entry which is preliminary data.</text>
</comment>
<proteinExistence type="predicted"/>
<sequence length="141" mass="16011">MSQPTQHNAVNIDELEVVEGFEHENLEGWIPELASEEDLRSALEKAFDYRGDITLTFKDGERVEGYVFDRFTGKGLADSFVRFFPAKGTEKRKASYGSIARIEFTGKDRAAGKHWEDWLKKYAEKKAAGEKNIALHPEALD</sequence>
<name>A0ABW1EGJ2_9BACT</name>
<dbReference type="RefSeq" id="WP_263341237.1">
    <property type="nucleotide sequence ID" value="NZ_JAGSYH010000007.1"/>
</dbReference>
<organism evidence="1 2">
    <name type="scientific">Acidicapsa dinghuensis</name>
    <dbReference type="NCBI Taxonomy" id="2218256"/>
    <lineage>
        <taxon>Bacteria</taxon>
        <taxon>Pseudomonadati</taxon>
        <taxon>Acidobacteriota</taxon>
        <taxon>Terriglobia</taxon>
        <taxon>Terriglobales</taxon>
        <taxon>Acidobacteriaceae</taxon>
        <taxon>Acidicapsa</taxon>
    </lineage>
</organism>
<gene>
    <name evidence="1" type="ORF">ACFPT7_14120</name>
</gene>
<accession>A0ABW1EGJ2</accession>
<dbReference type="EMBL" id="JBHSPH010000004">
    <property type="protein sequence ID" value="MFC5863437.1"/>
    <property type="molecule type" value="Genomic_DNA"/>
</dbReference>
<evidence type="ECO:0000313" key="1">
    <source>
        <dbReference type="EMBL" id="MFC5863437.1"/>
    </source>
</evidence>
<protein>
    <submittedName>
        <fullName evidence="1">Uncharacterized protein</fullName>
    </submittedName>
</protein>
<keyword evidence="2" id="KW-1185">Reference proteome</keyword>